<gene>
    <name evidence="1" type="ORF">DFH08DRAFT_1041503</name>
</gene>
<evidence type="ECO:0000313" key="2">
    <source>
        <dbReference type="Proteomes" id="UP001218218"/>
    </source>
</evidence>
<sequence length="527" mass="58261">MNFAFFLANSFRAQFTPGFRKPMAATDSSLISRVFCALQSLAYAPNSQIQKHEAPVHRMPTELVLLIFTFALPPSATSDGLSSIQEGPWVFSAVCSCWRTIALSQPCLWATISLDFMHEDWELPSFETIQPRLEAHLERSQQVPLHITFRACWHEAHCRELELPVMNILALHCNRWETASLTGSSMFYYHLSDSIRGNLSQLRAIDIRVRQEHPVPRGGPLTLFDSCPRLQEAFVNPGRYGGDCPLAIDLPFSQLRRYSGNNSWANHACVLRSTPSNLVDCVLHLIGSPAPSASRILLPYLRRLSVSSTDILALLDTPALQELYYHHSAHLPAFLARVPALRKLFVADIPSAEHLERILWAAPPTVAELCLYLPVQLASHLFAILGSRPGRDGVPAMALRALSLCFVPDSDRSSAPAPTPFDPGALLRCAEGLRSLKLYGGRGGVNLLPPLPSRLRVAPFPSSGALYADMVPEDFRLSNLDPDPDSSGTGRSVWLITTMDSDSEVHVHEGDYAQRENPKALELKPPG</sequence>
<dbReference type="AlphaFoldDB" id="A0AAD6ZAX1"/>
<comment type="caution">
    <text evidence="1">The sequence shown here is derived from an EMBL/GenBank/DDBJ whole genome shotgun (WGS) entry which is preliminary data.</text>
</comment>
<proteinExistence type="predicted"/>
<evidence type="ECO:0000313" key="1">
    <source>
        <dbReference type="EMBL" id="KAJ7314404.1"/>
    </source>
</evidence>
<name>A0AAD6ZAX1_9AGAR</name>
<organism evidence="1 2">
    <name type="scientific">Mycena albidolilacea</name>
    <dbReference type="NCBI Taxonomy" id="1033008"/>
    <lineage>
        <taxon>Eukaryota</taxon>
        <taxon>Fungi</taxon>
        <taxon>Dikarya</taxon>
        <taxon>Basidiomycota</taxon>
        <taxon>Agaricomycotina</taxon>
        <taxon>Agaricomycetes</taxon>
        <taxon>Agaricomycetidae</taxon>
        <taxon>Agaricales</taxon>
        <taxon>Marasmiineae</taxon>
        <taxon>Mycenaceae</taxon>
        <taxon>Mycena</taxon>
    </lineage>
</organism>
<keyword evidence="2" id="KW-1185">Reference proteome</keyword>
<protein>
    <recommendedName>
        <fullName evidence="3">F-box domain-containing protein</fullName>
    </recommendedName>
</protein>
<accession>A0AAD6ZAX1</accession>
<dbReference type="Proteomes" id="UP001218218">
    <property type="component" value="Unassembled WGS sequence"/>
</dbReference>
<reference evidence="1" key="1">
    <citation type="submission" date="2023-03" db="EMBL/GenBank/DDBJ databases">
        <title>Massive genome expansion in bonnet fungi (Mycena s.s.) driven by repeated elements and novel gene families across ecological guilds.</title>
        <authorList>
            <consortium name="Lawrence Berkeley National Laboratory"/>
            <person name="Harder C.B."/>
            <person name="Miyauchi S."/>
            <person name="Viragh M."/>
            <person name="Kuo A."/>
            <person name="Thoen E."/>
            <person name="Andreopoulos B."/>
            <person name="Lu D."/>
            <person name="Skrede I."/>
            <person name="Drula E."/>
            <person name="Henrissat B."/>
            <person name="Morin E."/>
            <person name="Kohler A."/>
            <person name="Barry K."/>
            <person name="LaButti K."/>
            <person name="Morin E."/>
            <person name="Salamov A."/>
            <person name="Lipzen A."/>
            <person name="Mereny Z."/>
            <person name="Hegedus B."/>
            <person name="Baldrian P."/>
            <person name="Stursova M."/>
            <person name="Weitz H."/>
            <person name="Taylor A."/>
            <person name="Grigoriev I.V."/>
            <person name="Nagy L.G."/>
            <person name="Martin F."/>
            <person name="Kauserud H."/>
        </authorList>
    </citation>
    <scope>NUCLEOTIDE SEQUENCE</scope>
    <source>
        <strain evidence="1">CBHHK002</strain>
    </source>
</reference>
<evidence type="ECO:0008006" key="3">
    <source>
        <dbReference type="Google" id="ProtNLM"/>
    </source>
</evidence>
<dbReference type="EMBL" id="JARIHO010000067">
    <property type="protein sequence ID" value="KAJ7314404.1"/>
    <property type="molecule type" value="Genomic_DNA"/>
</dbReference>